<accession>K4CQ67</accession>
<dbReference type="Proteomes" id="UP000004994">
    <property type="component" value="Chromosome 9"/>
</dbReference>
<dbReference type="InterPro" id="IPR006527">
    <property type="entry name" value="F-box-assoc_dom_typ1"/>
</dbReference>
<dbReference type="InterPro" id="IPR017451">
    <property type="entry name" value="F-box-assoc_interact_dom"/>
</dbReference>
<dbReference type="SMART" id="SM00256">
    <property type="entry name" value="FBOX"/>
    <property type="match status" value="1"/>
</dbReference>
<dbReference type="Gene3D" id="1.20.1280.50">
    <property type="match status" value="1"/>
</dbReference>
<feature type="domain" description="F-box" evidence="1">
    <location>
        <begin position="69"/>
        <end position="114"/>
    </location>
</feature>
<dbReference type="CDD" id="cd22157">
    <property type="entry name" value="F-box_AtFBW1-like"/>
    <property type="match status" value="1"/>
</dbReference>
<dbReference type="PANTHER" id="PTHR31672:SF13">
    <property type="entry name" value="F-BOX PROTEIN CPR30-LIKE"/>
    <property type="match status" value="1"/>
</dbReference>
<dbReference type="HOGENOM" id="CLU_027176_2_1_1"/>
<dbReference type="PhylomeDB" id="K4CQ67"/>
<dbReference type="Pfam" id="PF07734">
    <property type="entry name" value="FBA_1"/>
    <property type="match status" value="1"/>
</dbReference>
<organism evidence="2">
    <name type="scientific">Solanum lycopersicum</name>
    <name type="common">Tomato</name>
    <name type="synonym">Lycopersicon esculentum</name>
    <dbReference type="NCBI Taxonomy" id="4081"/>
    <lineage>
        <taxon>Eukaryota</taxon>
        <taxon>Viridiplantae</taxon>
        <taxon>Streptophyta</taxon>
        <taxon>Embryophyta</taxon>
        <taxon>Tracheophyta</taxon>
        <taxon>Spermatophyta</taxon>
        <taxon>Magnoliopsida</taxon>
        <taxon>eudicotyledons</taxon>
        <taxon>Gunneridae</taxon>
        <taxon>Pentapetalae</taxon>
        <taxon>asterids</taxon>
        <taxon>lamiids</taxon>
        <taxon>Solanales</taxon>
        <taxon>Solanaceae</taxon>
        <taxon>Solanoideae</taxon>
        <taxon>Solaneae</taxon>
        <taxon>Solanum</taxon>
        <taxon>Solanum subgen. Lycopersicon</taxon>
    </lineage>
</organism>
<dbReference type="AlphaFoldDB" id="K4CQ67"/>
<dbReference type="SUPFAM" id="SSF81383">
    <property type="entry name" value="F-box domain"/>
    <property type="match status" value="1"/>
</dbReference>
<evidence type="ECO:0000259" key="1">
    <source>
        <dbReference type="PROSITE" id="PS50181"/>
    </source>
</evidence>
<evidence type="ECO:0000313" key="3">
    <source>
        <dbReference type="Proteomes" id="UP000004994"/>
    </source>
</evidence>
<proteinExistence type="predicted"/>
<dbReference type="Pfam" id="PF00646">
    <property type="entry name" value="F-box"/>
    <property type="match status" value="1"/>
</dbReference>
<dbReference type="InterPro" id="IPR050796">
    <property type="entry name" value="SCF_F-box_component"/>
</dbReference>
<evidence type="ECO:0000313" key="2">
    <source>
        <dbReference type="EnsemblPlants" id="Solyc09g005770.1.1"/>
    </source>
</evidence>
<dbReference type="PaxDb" id="4081-Solyc09g005770.1.1"/>
<dbReference type="EnsemblPlants" id="Solyc09g005770.1.1">
    <property type="protein sequence ID" value="Solyc09g005770.1.1"/>
    <property type="gene ID" value="Solyc09g005770.1"/>
</dbReference>
<reference evidence="2" key="1">
    <citation type="journal article" date="2012" name="Nature">
        <title>The tomato genome sequence provides insights into fleshy fruit evolution.</title>
        <authorList>
            <consortium name="Tomato Genome Consortium"/>
        </authorList>
    </citation>
    <scope>NUCLEOTIDE SEQUENCE [LARGE SCALE GENOMIC DNA]</scope>
    <source>
        <strain evidence="2">cv. Heinz 1706</strain>
    </source>
</reference>
<dbReference type="PROSITE" id="PS50181">
    <property type="entry name" value="FBOX"/>
    <property type="match status" value="1"/>
</dbReference>
<reference evidence="2" key="2">
    <citation type="submission" date="2013-04" db="UniProtKB">
        <authorList>
            <consortium name="EnsemblPlants"/>
        </authorList>
    </citation>
    <scope>IDENTIFICATION</scope>
    <source>
        <strain evidence="2">cv. Heinz 1706</strain>
    </source>
</reference>
<keyword evidence="3" id="KW-1185">Reference proteome</keyword>
<dbReference type="InParanoid" id="K4CQ67"/>
<dbReference type="InterPro" id="IPR001810">
    <property type="entry name" value="F-box_dom"/>
</dbReference>
<dbReference type="Gramene" id="Solyc09g005770.1.1">
    <property type="protein sequence ID" value="Solyc09g005770.1.1"/>
    <property type="gene ID" value="Solyc09g005770.1"/>
</dbReference>
<protein>
    <recommendedName>
        <fullName evidence="1">F-box domain-containing protein</fullName>
    </recommendedName>
</protein>
<dbReference type="OMA" id="INISVEC"/>
<sequence length="424" mass="48036">MTMKMKCTCSHRRHAHVNLAHTKAKKSILKRIKANLKFSNGDEEEEAIKKFNLKSPSNHNTHHIEIHQVPTKIHLQDEIMMDILRRLPVQSLVRFKCVSKLWKSLMNDPYFKRTHYIHNRDNQKVLFAERLLDKDETYNFYTSSLSMVEDKQKLDGPTSCNPVDAILFCSCDGLVLIRVCSRKFCEELLLWNPSTRESILLPRPEFPLLNYVFGMEYDATSEGYKIVAVNLNGSKSINISVECLSRTSPCWRRIDYPTDIERVSGFRDCGTDNLAFLHGAFHWLGKSPSGYHTTVSLTISNEVYGEVPLLKQMYYLCPLYFFVDHGVSVLRGMLCFYSAYNLIESRGTFKLWIMKEYGVRESWTNFIKIKGGALGGNEVGAVGGGEGRGGGHIVEIGMPGLVLQDGADGGKGTNFGNILPKLSM</sequence>
<name>K4CQ67_SOLLC</name>
<dbReference type="STRING" id="4081.K4CQ67"/>
<dbReference type="PANTHER" id="PTHR31672">
    <property type="entry name" value="BNACNNG10540D PROTEIN"/>
    <property type="match status" value="1"/>
</dbReference>
<dbReference type="NCBIfam" id="TIGR01640">
    <property type="entry name" value="F_box_assoc_1"/>
    <property type="match status" value="1"/>
</dbReference>
<dbReference type="InterPro" id="IPR036047">
    <property type="entry name" value="F-box-like_dom_sf"/>
</dbReference>